<feature type="domain" description="RNA polymerase III Rpc82 C -terminal" evidence="7">
    <location>
        <begin position="98"/>
        <end position="291"/>
    </location>
</feature>
<keyword evidence="10" id="KW-1185">Reference proteome</keyword>
<dbReference type="InterPro" id="IPR036388">
    <property type="entry name" value="WH-like_DNA-bd_sf"/>
</dbReference>
<dbReference type="Pfam" id="PF20912">
    <property type="entry name" value="RPC3_helical"/>
    <property type="match status" value="1"/>
</dbReference>
<evidence type="ECO:0000313" key="9">
    <source>
        <dbReference type="EMBL" id="NXX81502.1"/>
    </source>
</evidence>
<evidence type="ECO:0000313" key="10">
    <source>
        <dbReference type="Proteomes" id="UP000654395"/>
    </source>
</evidence>
<dbReference type="InterPro" id="IPR008806">
    <property type="entry name" value="RNA_pol_III_Rpc82_C"/>
</dbReference>
<evidence type="ECO:0000256" key="4">
    <source>
        <dbReference type="ARBA" id="ARBA00023242"/>
    </source>
</evidence>
<dbReference type="Proteomes" id="UP000654395">
    <property type="component" value="Unassembled WGS sequence"/>
</dbReference>
<evidence type="ECO:0000259" key="8">
    <source>
        <dbReference type="Pfam" id="PF22536"/>
    </source>
</evidence>
<gene>
    <name evidence="9" type="primary">Polr3c</name>
    <name evidence="9" type="ORF">UROIND_R07170</name>
</gene>
<dbReference type="OrthoDB" id="272392at2759"/>
<evidence type="ECO:0000256" key="6">
    <source>
        <dbReference type="SAM" id="MobiDB-lite"/>
    </source>
</evidence>
<feature type="non-terminal residue" evidence="9">
    <location>
        <position position="491"/>
    </location>
</feature>
<dbReference type="EMBL" id="WBNH01007321">
    <property type="protein sequence ID" value="NXX81502.1"/>
    <property type="molecule type" value="Genomic_DNA"/>
</dbReference>
<dbReference type="InterPro" id="IPR055207">
    <property type="entry name" value="POLR3C_WHD"/>
</dbReference>
<dbReference type="GO" id="GO:0005666">
    <property type="term" value="C:RNA polymerase III complex"/>
    <property type="evidence" value="ECO:0007669"/>
    <property type="project" value="UniProtKB-UniRule"/>
</dbReference>
<comment type="subunit">
    <text evidence="5">Component of the RNA polymerase III (Pol III) complex consisting of 17 subunits.</text>
</comment>
<dbReference type="FunFam" id="1.10.10.10:FF:000199">
    <property type="entry name" value="DNA-directed RNA polymerase III subunit RPC3"/>
    <property type="match status" value="1"/>
</dbReference>
<comment type="subcellular location">
    <subcellularLocation>
        <location evidence="1 5">Nucleus</location>
    </subcellularLocation>
</comment>
<dbReference type="Gene3D" id="6.10.140.1450">
    <property type="match status" value="1"/>
</dbReference>
<dbReference type="InterPro" id="IPR039748">
    <property type="entry name" value="RPC3"/>
</dbReference>
<keyword evidence="3 5" id="KW-0804">Transcription</keyword>
<evidence type="ECO:0000256" key="1">
    <source>
        <dbReference type="ARBA" id="ARBA00004123"/>
    </source>
</evidence>
<accession>A0A852KVX4</accession>
<keyword evidence="2 5" id="KW-0240">DNA-directed RNA polymerase</keyword>
<dbReference type="Pfam" id="PF05645">
    <property type="entry name" value="RNA_pol_Rpc82"/>
    <property type="match status" value="1"/>
</dbReference>
<organism evidence="9 10">
    <name type="scientific">Urocolius indicus</name>
    <name type="common">Red-faced mousebird</name>
    <name type="synonym">Colius indicus</name>
    <dbReference type="NCBI Taxonomy" id="458196"/>
    <lineage>
        <taxon>Eukaryota</taxon>
        <taxon>Metazoa</taxon>
        <taxon>Chordata</taxon>
        <taxon>Craniata</taxon>
        <taxon>Vertebrata</taxon>
        <taxon>Euteleostomi</taxon>
        <taxon>Archelosauria</taxon>
        <taxon>Archosauria</taxon>
        <taxon>Dinosauria</taxon>
        <taxon>Saurischia</taxon>
        <taxon>Theropoda</taxon>
        <taxon>Coelurosauria</taxon>
        <taxon>Aves</taxon>
        <taxon>Neognathae</taxon>
        <taxon>Neoaves</taxon>
        <taxon>Telluraves</taxon>
        <taxon>Coraciimorphae</taxon>
        <taxon>Coliiformes</taxon>
        <taxon>Coliidae</taxon>
        <taxon>Urocolius</taxon>
    </lineage>
</organism>
<protein>
    <recommendedName>
        <fullName evidence="5">DNA-directed RNA polymerase III subunit RPC3</fullName>
        <shortName evidence="5">RNA polymerase III subunit C3</shortName>
    </recommendedName>
</protein>
<dbReference type="PANTHER" id="PTHR12949:SF0">
    <property type="entry name" value="DNA-DIRECTED RNA POLYMERASE III SUBUNIT RPC3"/>
    <property type="match status" value="1"/>
</dbReference>
<comment type="function">
    <text evidence="5">DNA-dependent RNA polymerase catalyzes the transcription of DNA into RNA using the four ribonucleoside triphosphates as substrates. Specific core component of RNA polymerase III which synthesizes small RNAs, such as 5S rRNA and tRNAs.</text>
</comment>
<evidence type="ECO:0000256" key="2">
    <source>
        <dbReference type="ARBA" id="ARBA00022478"/>
    </source>
</evidence>
<feature type="non-terminal residue" evidence="9">
    <location>
        <position position="1"/>
    </location>
</feature>
<dbReference type="Gene3D" id="1.10.10.10">
    <property type="entry name" value="Winged helix-like DNA-binding domain superfamily/Winged helix DNA-binding domain"/>
    <property type="match status" value="4"/>
</dbReference>
<proteinExistence type="inferred from homology"/>
<dbReference type="AlphaFoldDB" id="A0A852KVX4"/>
<dbReference type="FunFam" id="1.10.10.10:FF:000256">
    <property type="entry name" value="DNA-directed RNA polymerase III subunit RPC3"/>
    <property type="match status" value="1"/>
</dbReference>
<dbReference type="GO" id="GO:0003697">
    <property type="term" value="F:single-stranded DNA binding"/>
    <property type="evidence" value="ECO:0007669"/>
    <property type="project" value="UniProtKB-UniRule"/>
</dbReference>
<reference evidence="9" key="1">
    <citation type="submission" date="2020-02" db="EMBL/GenBank/DDBJ databases">
        <title>Bird 10,000 Genomes (B10K) Project - Family phase.</title>
        <authorList>
            <person name="Zhang G."/>
        </authorList>
    </citation>
    <scope>NUCLEOTIDE SEQUENCE</scope>
    <source>
        <strain evidence="9">B10K-DU-030-59</strain>
    </source>
</reference>
<feature type="domain" description="DNA-directed RNA polymerase III subunit RPC3 winged-helix" evidence="8">
    <location>
        <begin position="315"/>
        <end position="383"/>
    </location>
</feature>
<evidence type="ECO:0000259" key="7">
    <source>
        <dbReference type="Pfam" id="PF05645"/>
    </source>
</evidence>
<dbReference type="PANTHER" id="PTHR12949">
    <property type="entry name" value="RNA POLYMERASE III DNA DIRECTED -RELATED"/>
    <property type="match status" value="1"/>
</dbReference>
<sequence>QVKKALCVLIQHQLVRFHVHRRGCVQYQAERQRVLRILRYPRYIYAAKALYGDSGELLVEELLLHGQLPMSTLVRKVADRLTDTMEAGKAIDYTEVSSTFVRLADTHLVQRCPLVPEPPKNAETPPPLAPTLVLDEKEMYVVPRLNLVGKGKRRRSCEEEEEEEDGGRRAKRQRQDGESSEPPPDDGVYWQVNFERFHQHFRAQAIVSAVANRMDQTSSEIVRTMLRMSEVTTASAAPYTQPLSSNEIFRSLPAGYNISKQVLDQYLTLLADDPLEFVGKSGDSGGGMYTVSILLGKKIPPPPAASRAPGTGSWFGSRCARIFRLLLRKKHLEQKQVEDFAMIPAKEAKDMLYKMLSENFVSLQEIPKTPDHAPSRTFYLYTVNVAASARMLLHKCYKSVANLMERRQHETKENKRLLEKSQRVEAILASMQATGAEETQLQEIEEMITAPERQQLETLKRNVNKIDACENQVDETIFVLESFIESTVKRP</sequence>
<keyword evidence="4 5" id="KW-0539">Nucleus</keyword>
<dbReference type="FunFam" id="1.10.10.10:FF:000262">
    <property type="entry name" value="DNA-directed RNA polymerase III subunit RPC3"/>
    <property type="match status" value="1"/>
</dbReference>
<name>A0A852KVX4_UROIN</name>
<evidence type="ECO:0000256" key="5">
    <source>
        <dbReference type="RuleBase" id="RU367076"/>
    </source>
</evidence>
<feature type="region of interest" description="Disordered" evidence="6">
    <location>
        <begin position="151"/>
        <end position="188"/>
    </location>
</feature>
<comment type="similarity">
    <text evidence="5">Belongs to the eukaryotic RPC3/POLR3C RNA polymerase subunit family.</text>
</comment>
<comment type="caution">
    <text evidence="9">The sequence shown here is derived from an EMBL/GenBank/DDBJ whole genome shotgun (WGS) entry which is preliminary data.</text>
</comment>
<evidence type="ECO:0000256" key="3">
    <source>
        <dbReference type="ARBA" id="ARBA00023163"/>
    </source>
</evidence>
<dbReference type="Pfam" id="PF22536">
    <property type="entry name" value="WHD_POLR3C"/>
    <property type="match status" value="1"/>
</dbReference>
<dbReference type="GO" id="GO:0006351">
    <property type="term" value="P:DNA-templated transcription"/>
    <property type="evidence" value="ECO:0007669"/>
    <property type="project" value="InterPro"/>
</dbReference>